<dbReference type="PANTHER" id="PTHR43135">
    <property type="entry name" value="ALPHA-D-RIBOSE 1-METHYLPHOSPHONATE 5-TRIPHOSPHATE DIPHOSPHATASE"/>
    <property type="match status" value="1"/>
</dbReference>
<dbReference type="SUPFAM" id="SSF51556">
    <property type="entry name" value="Metallo-dependent hydrolases"/>
    <property type="match status" value="2"/>
</dbReference>
<dbReference type="Pfam" id="PF01979">
    <property type="entry name" value="Amidohydro_1"/>
    <property type="match status" value="1"/>
</dbReference>
<feature type="domain" description="Amidohydrolase-related" evidence="1">
    <location>
        <begin position="421"/>
        <end position="515"/>
    </location>
</feature>
<gene>
    <name evidence="2" type="ORF">ASPCAL04330</name>
</gene>
<protein>
    <recommendedName>
        <fullName evidence="1">Amidohydrolase-related domain-containing protein</fullName>
    </recommendedName>
</protein>
<dbReference type="Proteomes" id="UP000054771">
    <property type="component" value="Unassembled WGS sequence"/>
</dbReference>
<dbReference type="AlphaFoldDB" id="A0A0U4Z0X0"/>
<dbReference type="SUPFAM" id="SSF51338">
    <property type="entry name" value="Composite domain of metallo-dependent hydrolases"/>
    <property type="match status" value="1"/>
</dbReference>
<accession>A0A0U4Z0X0</accession>
<reference evidence="3" key="1">
    <citation type="journal article" date="2016" name="Genome Announc.">
        <title>Draft genome sequences of fungus Aspergillus calidoustus.</title>
        <authorList>
            <person name="Horn F."/>
            <person name="Linde J."/>
            <person name="Mattern D.J."/>
            <person name="Walther G."/>
            <person name="Guthke R."/>
            <person name="Scherlach K."/>
            <person name="Martin K."/>
            <person name="Brakhage A.A."/>
            <person name="Petzke L."/>
            <person name="Valiante V."/>
        </authorList>
    </citation>
    <scope>NUCLEOTIDE SEQUENCE [LARGE SCALE GENOMIC DNA]</scope>
    <source>
        <strain evidence="3">SF006504</strain>
    </source>
</reference>
<sequence>MAAKGDLFIGLSGKFEHRCRRALRRWRVPTCAGICAAIALLVYLPGDVTLQTSSAVQESFFEGLQQCHADGQGRQRETVPSSARPNPRWNAAIGQANPVVIQNASLFDGATFLPDSVDIIFDAGVIRSVVPSGSGDAFPHDAHIINVQGKHVTPGLVDMHSHHLESPFPALSGTTDINERPLLGPITPFIRALDGFTPTDPAIQLIASGGVTTSLNLPGSTNIVGGQAYPMKNLPFSGQDREPVIEELLLEYGIPESQRQRYLKMACGENPRRYYGYTRLGLAWLLREKLAEAQEIQKQQAKWCSAAFEVEGRSRLRQSRHISSFLQNHGPRPDSFKLETLVALLRGEVNLNVHCYTPEDLETMLSVLHEFGIHPQAFHHALEAWQVPEWLKRAERNITVATFAENALYKAEAYGANLRGPKILHDHGIKVALKSDHTGESQYAKYLLDQASISHSFGLPAVEALKAVTSIPAESIYQGHRIGYVRPGYDADIVIWNDHPLQVGATPVQVFIDGRPLLPGQDSAVSQVASGSSDGESGVSAAPAIRPFPEVGERAELCSRVQESQGPVLFTGVQKVLVDHPRIETDENGQGNTEPLVYLIRRNGDSCVGTKSTCLTDYNPSSANITEIPLKNGYITPGLIAFGNNLGVQDIPSEPSSGDGSAGTNGDALNEAKTVHFAKYSAHLHGKAFDRARIGGVTKAISPPHGSGVVQGVSVGISTAPDATILEGGVWKDEVALHLVVGQGARDGDTPTVGSGIEVVRRILEHGRSKEGAKSGGVYARAANGSLPVVVQALHQDDIAQLILIKRDFPSINLVIYGGHGAALVAKPLAEAKIPVILTGNRGAPDTWEKKNSLPGPPLSGIPAKVLLDAGVQLGLAVQGDSKLHGLAREARWAGKHAGLDEEEAIALVSSNLESILGLQRVGSEGKRGDFVVWEGNPLRGEGSVVASVSDRGVVVDCWPDDGSS</sequence>
<dbReference type="InterPro" id="IPR051781">
    <property type="entry name" value="Metallo-dep_Hydrolase"/>
</dbReference>
<dbReference type="InterPro" id="IPR011059">
    <property type="entry name" value="Metal-dep_hydrolase_composite"/>
</dbReference>
<name>A0A0U4Z0X0_ASPCI</name>
<dbReference type="PANTHER" id="PTHR43135:SF3">
    <property type="entry name" value="ALPHA-D-RIBOSE 1-METHYLPHOSPHONATE 5-TRIPHOSPHATE DIPHOSPHATASE"/>
    <property type="match status" value="1"/>
</dbReference>
<evidence type="ECO:0000313" key="2">
    <source>
        <dbReference type="EMBL" id="CEL03173.1"/>
    </source>
</evidence>
<dbReference type="InterPro" id="IPR032466">
    <property type="entry name" value="Metal_Hydrolase"/>
</dbReference>
<dbReference type="OMA" id="DGFKPYD"/>
<dbReference type="EMBL" id="CDMC01000003">
    <property type="protein sequence ID" value="CEL03173.1"/>
    <property type="molecule type" value="Genomic_DNA"/>
</dbReference>
<dbReference type="STRING" id="454130.A0A0U4Z0X0"/>
<organism evidence="2 3">
    <name type="scientific">Aspergillus calidoustus</name>
    <dbReference type="NCBI Taxonomy" id="454130"/>
    <lineage>
        <taxon>Eukaryota</taxon>
        <taxon>Fungi</taxon>
        <taxon>Dikarya</taxon>
        <taxon>Ascomycota</taxon>
        <taxon>Pezizomycotina</taxon>
        <taxon>Eurotiomycetes</taxon>
        <taxon>Eurotiomycetidae</taxon>
        <taxon>Eurotiales</taxon>
        <taxon>Aspergillaceae</taxon>
        <taxon>Aspergillus</taxon>
        <taxon>Aspergillus subgen. Nidulantes</taxon>
    </lineage>
</organism>
<dbReference type="GO" id="GO:0016810">
    <property type="term" value="F:hydrolase activity, acting on carbon-nitrogen (but not peptide) bonds"/>
    <property type="evidence" value="ECO:0007669"/>
    <property type="project" value="InterPro"/>
</dbReference>
<dbReference type="InterPro" id="IPR006680">
    <property type="entry name" value="Amidohydro-rel"/>
</dbReference>
<dbReference type="OrthoDB" id="10258955at2759"/>
<evidence type="ECO:0000313" key="3">
    <source>
        <dbReference type="Proteomes" id="UP000054771"/>
    </source>
</evidence>
<evidence type="ECO:0000259" key="1">
    <source>
        <dbReference type="Pfam" id="PF01979"/>
    </source>
</evidence>
<proteinExistence type="predicted"/>
<keyword evidence="3" id="KW-1185">Reference proteome</keyword>
<dbReference type="Gene3D" id="3.20.20.140">
    <property type="entry name" value="Metal-dependent hydrolases"/>
    <property type="match status" value="2"/>
</dbReference>